<proteinExistence type="inferred from homology"/>
<dbReference type="EMBL" id="JACGWO010000004">
    <property type="protein sequence ID" value="KAK4429730.1"/>
    <property type="molecule type" value="Genomic_DNA"/>
</dbReference>
<dbReference type="FunFam" id="1.25.10.10:FF:000353">
    <property type="entry name" value="Serine/threonine-protein phosphatase 2A 56 kDa regulatory subunit"/>
    <property type="match status" value="1"/>
</dbReference>
<keyword evidence="4" id="KW-1185">Reference proteome</keyword>
<evidence type="ECO:0000256" key="1">
    <source>
        <dbReference type="PIRNR" id="PIRNR028043"/>
    </source>
</evidence>
<evidence type="ECO:0000313" key="3">
    <source>
        <dbReference type="EMBL" id="KAK4429730.1"/>
    </source>
</evidence>
<dbReference type="GO" id="GO:0000159">
    <property type="term" value="C:protein phosphatase type 2A complex"/>
    <property type="evidence" value="ECO:0007669"/>
    <property type="project" value="UniProtKB-UniRule"/>
</dbReference>
<reference evidence="3" key="1">
    <citation type="submission" date="2020-06" db="EMBL/GenBank/DDBJ databases">
        <authorList>
            <person name="Li T."/>
            <person name="Hu X."/>
            <person name="Zhang T."/>
            <person name="Song X."/>
            <person name="Zhang H."/>
            <person name="Dai N."/>
            <person name="Sheng W."/>
            <person name="Hou X."/>
            <person name="Wei L."/>
        </authorList>
    </citation>
    <scope>NUCLEOTIDE SEQUENCE</scope>
    <source>
        <strain evidence="3">3651</strain>
        <tissue evidence="3">Leaf</tissue>
    </source>
</reference>
<evidence type="ECO:0000313" key="4">
    <source>
        <dbReference type="Proteomes" id="UP001293254"/>
    </source>
</evidence>
<dbReference type="InterPro" id="IPR002554">
    <property type="entry name" value="PP2A_B56"/>
</dbReference>
<reference evidence="3" key="2">
    <citation type="journal article" date="2024" name="Plant">
        <title>Genomic evolution and insights into agronomic trait innovations of Sesamum species.</title>
        <authorList>
            <person name="Miao H."/>
            <person name="Wang L."/>
            <person name="Qu L."/>
            <person name="Liu H."/>
            <person name="Sun Y."/>
            <person name="Le M."/>
            <person name="Wang Q."/>
            <person name="Wei S."/>
            <person name="Zheng Y."/>
            <person name="Lin W."/>
            <person name="Duan Y."/>
            <person name="Cao H."/>
            <person name="Xiong S."/>
            <person name="Wang X."/>
            <person name="Wei L."/>
            <person name="Li C."/>
            <person name="Ma Q."/>
            <person name="Ju M."/>
            <person name="Zhao R."/>
            <person name="Li G."/>
            <person name="Mu C."/>
            <person name="Tian Q."/>
            <person name="Mei H."/>
            <person name="Zhang T."/>
            <person name="Gao T."/>
            <person name="Zhang H."/>
        </authorList>
    </citation>
    <scope>NUCLEOTIDE SEQUENCE</scope>
    <source>
        <strain evidence="3">3651</strain>
    </source>
</reference>
<dbReference type="PANTHER" id="PTHR10257:SF66">
    <property type="entry name" value="SERINE_THREONINE PROTEIN PHOSPHATASE 2A 59 KDA REGULATORY SUBUNIT B' ETA ISOFORM"/>
    <property type="match status" value="1"/>
</dbReference>
<dbReference type="InterPro" id="IPR011989">
    <property type="entry name" value="ARM-like"/>
</dbReference>
<organism evidence="3 4">
    <name type="scientific">Sesamum alatum</name>
    <dbReference type="NCBI Taxonomy" id="300844"/>
    <lineage>
        <taxon>Eukaryota</taxon>
        <taxon>Viridiplantae</taxon>
        <taxon>Streptophyta</taxon>
        <taxon>Embryophyta</taxon>
        <taxon>Tracheophyta</taxon>
        <taxon>Spermatophyta</taxon>
        <taxon>Magnoliopsida</taxon>
        <taxon>eudicotyledons</taxon>
        <taxon>Gunneridae</taxon>
        <taxon>Pentapetalae</taxon>
        <taxon>asterids</taxon>
        <taxon>lamiids</taxon>
        <taxon>Lamiales</taxon>
        <taxon>Pedaliaceae</taxon>
        <taxon>Sesamum</taxon>
    </lineage>
</organism>
<feature type="compositionally biased region" description="Low complexity" evidence="2">
    <location>
        <begin position="17"/>
        <end position="30"/>
    </location>
</feature>
<comment type="function">
    <text evidence="1">The B regulatory subunit might modulate substrate selectivity and catalytic activity, and also might direct the localization of the catalytic enzyme to a particular subcellular compartment.</text>
</comment>
<feature type="region of interest" description="Disordered" evidence="2">
    <location>
        <begin position="1"/>
        <end position="44"/>
    </location>
</feature>
<dbReference type="Gene3D" id="1.25.10.10">
    <property type="entry name" value="Leucine-rich Repeat Variant"/>
    <property type="match status" value="1"/>
</dbReference>
<dbReference type="Pfam" id="PF01603">
    <property type="entry name" value="B56"/>
    <property type="match status" value="1"/>
</dbReference>
<gene>
    <name evidence="3" type="ORF">Salat_1273600</name>
</gene>
<protein>
    <recommendedName>
        <fullName evidence="1">Serine/threonine protein phosphatase 2A regulatory subunit</fullName>
    </recommendedName>
</protein>
<accession>A0AAE1YG89</accession>
<dbReference type="InterPro" id="IPR016024">
    <property type="entry name" value="ARM-type_fold"/>
</dbReference>
<dbReference type="PANTHER" id="PTHR10257">
    <property type="entry name" value="SERINE/THREONINE PROTEIN PHOSPHATASE 2A PP2A REGULATORY SUBUNIT B"/>
    <property type="match status" value="1"/>
</dbReference>
<dbReference type="GO" id="GO:0007165">
    <property type="term" value="P:signal transduction"/>
    <property type="evidence" value="ECO:0007669"/>
    <property type="project" value="InterPro"/>
</dbReference>
<dbReference type="AlphaFoldDB" id="A0AAE1YG89"/>
<comment type="caution">
    <text evidence="3">The sequence shown here is derived from an EMBL/GenBank/DDBJ whole genome shotgun (WGS) entry which is preliminary data.</text>
</comment>
<sequence length="457" mass="53008">MIKQIFGKIPRKHSKSAGEPSPSSSSLTTSKRSEGGNKRLSSAVDDVISAPNSVLSIGSNPEDKFVRDKNSRLNGNLVSASYEALPSFRDVPSSEKQLLFIRKVKMCCVEFDFTDPTKNLKEKEIKRQTLLELVEYMTSTNGKFTETVMQEVVKMVSVNIFREFTPQPRENKLVDGVDLEEDEPAMDPAWPHLQVVYEFLLRFVASPETDAKIAKRYIDHSFVLKLLDLFDSEDPREREYLKTILHRIYGKFMVHRPFIRKAINNIFYHFIFETEKHNGVAEFLEVLGSIINGFALPLKEEHKLFLVRTLIPLHKPKCLAMYHQQLSYCITQFVEKDCKLADIIIRGLIKYWPVTNSSKEVLFLNELEEVLEATQAPEFQRCMVPLFHQISHSLSSLHFQVAERSLFLWNNDHIENLIKQNRKIFYDLDPDLFKACQIKFQNDEAKENEVKERREAI</sequence>
<dbReference type="Proteomes" id="UP001293254">
    <property type="component" value="Unassembled WGS sequence"/>
</dbReference>
<name>A0AAE1YG89_9LAMI</name>
<dbReference type="PIRSF" id="PIRSF028043">
    <property type="entry name" value="PP2A_B56"/>
    <property type="match status" value="1"/>
</dbReference>
<dbReference type="SUPFAM" id="SSF48371">
    <property type="entry name" value="ARM repeat"/>
    <property type="match status" value="1"/>
</dbReference>
<evidence type="ECO:0000256" key="2">
    <source>
        <dbReference type="SAM" id="MobiDB-lite"/>
    </source>
</evidence>
<comment type="similarity">
    <text evidence="1">Belongs to the phosphatase 2A regulatory subunit.</text>
</comment>
<dbReference type="GO" id="GO:0019888">
    <property type="term" value="F:protein phosphatase regulator activity"/>
    <property type="evidence" value="ECO:0007669"/>
    <property type="project" value="UniProtKB-UniRule"/>
</dbReference>